<keyword evidence="2" id="KW-1133">Transmembrane helix</keyword>
<keyword evidence="4" id="KW-1185">Reference proteome</keyword>
<keyword evidence="2" id="KW-0472">Membrane</keyword>
<name>A0ABV9TRQ3_9ACTN</name>
<evidence type="ECO:0000313" key="3">
    <source>
        <dbReference type="EMBL" id="MFC4906133.1"/>
    </source>
</evidence>
<proteinExistence type="predicted"/>
<sequence>MSKRKTATAKPETPLERLPDWLVPLGGVLLLFQAVMGLSAVLSDGSSKKDHAPASGGKPEQVDVTFLITGDRRSADVSYTVSDRETKMDAAPLPMRKTVRMPEDGYMSVTVQNRYQNGPGTVTCTVLVGERIISQSSKFGMSKVASCSGVTPTAPTVRGARVPAQGNGLLPGETRLTRNVPIRRYSGPGSPTAGRVDDGDPHLSYLALGGDWGRSRAVDPQFEGHSRKQSFDTEANWEAVVASGFVDGDLATAARGPNRLRTLAGAVQDDRQWSNFPDTARGRDVASQPLTIDGHKAWAVVREIRFTKPGVRAKLDLSAVVVVDTGRPRPSYLWIDIPDTHKRLWPDVNTVIDSLRLDD</sequence>
<keyword evidence="2" id="KW-0812">Transmembrane</keyword>
<evidence type="ECO:0000256" key="1">
    <source>
        <dbReference type="SAM" id="MobiDB-lite"/>
    </source>
</evidence>
<gene>
    <name evidence="3" type="ORF">ACFPCY_02265</name>
</gene>
<accession>A0ABV9TRQ3</accession>
<reference evidence="4" key="1">
    <citation type="journal article" date="2019" name="Int. J. Syst. Evol. Microbiol.">
        <title>The Global Catalogue of Microorganisms (GCM) 10K type strain sequencing project: providing services to taxonomists for standard genome sequencing and annotation.</title>
        <authorList>
            <consortium name="The Broad Institute Genomics Platform"/>
            <consortium name="The Broad Institute Genome Sequencing Center for Infectious Disease"/>
            <person name="Wu L."/>
            <person name="Ma J."/>
        </authorList>
    </citation>
    <scope>NUCLEOTIDE SEQUENCE [LARGE SCALE GENOMIC DNA]</scope>
    <source>
        <strain evidence="4">KLKA75</strain>
    </source>
</reference>
<dbReference type="RefSeq" id="WP_378251851.1">
    <property type="nucleotide sequence ID" value="NZ_JBHSIT010000001.1"/>
</dbReference>
<comment type="caution">
    <text evidence="3">The sequence shown here is derived from an EMBL/GenBank/DDBJ whole genome shotgun (WGS) entry which is preliminary data.</text>
</comment>
<evidence type="ECO:0000256" key="2">
    <source>
        <dbReference type="SAM" id="Phobius"/>
    </source>
</evidence>
<evidence type="ECO:0000313" key="4">
    <source>
        <dbReference type="Proteomes" id="UP001595872"/>
    </source>
</evidence>
<dbReference type="Proteomes" id="UP001595872">
    <property type="component" value="Unassembled WGS sequence"/>
</dbReference>
<organism evidence="3 4">
    <name type="scientific">Actinomadura gamaensis</name>
    <dbReference type="NCBI Taxonomy" id="1763541"/>
    <lineage>
        <taxon>Bacteria</taxon>
        <taxon>Bacillati</taxon>
        <taxon>Actinomycetota</taxon>
        <taxon>Actinomycetes</taxon>
        <taxon>Streptosporangiales</taxon>
        <taxon>Thermomonosporaceae</taxon>
        <taxon>Actinomadura</taxon>
    </lineage>
</organism>
<protein>
    <submittedName>
        <fullName evidence="3">Uncharacterized protein</fullName>
    </submittedName>
</protein>
<dbReference type="Gene3D" id="2.60.40.2880">
    <property type="entry name" value="MmpS1-5, C-terminal soluble domain"/>
    <property type="match status" value="1"/>
</dbReference>
<feature type="region of interest" description="Disordered" evidence="1">
    <location>
        <begin position="181"/>
        <end position="200"/>
    </location>
</feature>
<dbReference type="EMBL" id="JBHSIT010000001">
    <property type="protein sequence ID" value="MFC4906133.1"/>
    <property type="molecule type" value="Genomic_DNA"/>
</dbReference>
<feature type="transmembrane region" description="Helical" evidence="2">
    <location>
        <begin position="21"/>
        <end position="42"/>
    </location>
</feature>
<dbReference type="InterPro" id="IPR038468">
    <property type="entry name" value="MmpS_C"/>
</dbReference>